<accession>A0A1H8RC90</accession>
<dbReference type="GO" id="GO:1904047">
    <property type="term" value="F:S-adenosyl-L-methionine binding"/>
    <property type="evidence" value="ECO:0007669"/>
    <property type="project" value="UniProtKB-UniRule"/>
</dbReference>
<dbReference type="GO" id="GO:0016743">
    <property type="term" value="F:carboxyl- or carbamoyltransferase activity"/>
    <property type="evidence" value="ECO:0007669"/>
    <property type="project" value="UniProtKB-UniRule"/>
</dbReference>
<dbReference type="PANTHER" id="PTHR43861">
    <property type="entry name" value="TRANS-ACONITATE 2-METHYLTRANSFERASE-RELATED"/>
    <property type="match status" value="1"/>
</dbReference>
<dbReference type="AlphaFoldDB" id="A0A1H8RC90"/>
<feature type="binding site" evidence="3 4">
    <location>
        <position position="50"/>
    </location>
    <ligand>
        <name>S-adenosyl-L-methionine</name>
        <dbReference type="ChEBI" id="CHEBI:59789"/>
    </ligand>
</feature>
<dbReference type="Proteomes" id="UP000183063">
    <property type="component" value="Unassembled WGS sequence"/>
</dbReference>
<feature type="binding site" evidence="3">
    <location>
        <position position="210"/>
    </location>
    <ligand>
        <name>S-adenosyl-L-methionine</name>
        <dbReference type="ChEBI" id="CHEBI:59789"/>
    </ligand>
</feature>
<keyword evidence="2 3" id="KW-0949">S-adenosyl-L-methionine</keyword>
<dbReference type="EMBL" id="FOCV01000021">
    <property type="protein sequence ID" value="SEO63887.1"/>
    <property type="molecule type" value="Genomic_DNA"/>
</dbReference>
<feature type="domain" description="Methyltransferase type 12" evidence="5">
    <location>
        <begin position="73"/>
        <end position="171"/>
    </location>
</feature>
<protein>
    <recommendedName>
        <fullName evidence="3">Carboxy-S-adenosyl-L-methionine synthase</fullName>
        <shortName evidence="3">Cx-SAM synthase</shortName>
        <ecNumber evidence="3">2.1.3.-</ecNumber>
    </recommendedName>
</protein>
<evidence type="ECO:0000313" key="9">
    <source>
        <dbReference type="Proteomes" id="UP000198939"/>
    </source>
</evidence>
<dbReference type="GO" id="GO:0008168">
    <property type="term" value="F:methyltransferase activity"/>
    <property type="evidence" value="ECO:0007669"/>
    <property type="project" value="UniProtKB-KW"/>
</dbReference>
<dbReference type="InterPro" id="IPR005271">
    <property type="entry name" value="CmoA"/>
</dbReference>
<dbReference type="HAMAP" id="MF_01589">
    <property type="entry name" value="Cx_SAM_synthase"/>
    <property type="match status" value="1"/>
</dbReference>
<reference evidence="8" key="1">
    <citation type="submission" date="2016-10" db="EMBL/GenBank/DDBJ databases">
        <authorList>
            <person name="Wibberg D."/>
        </authorList>
    </citation>
    <scope>NUCLEOTIDE SEQUENCE [LARGE SCALE GENOMIC DNA]</scope>
</reference>
<evidence type="ECO:0000313" key="7">
    <source>
        <dbReference type="EMBL" id="SEO63887.1"/>
    </source>
</evidence>
<dbReference type="EC" id="2.1.3.-" evidence="3"/>
<evidence type="ECO:0000256" key="3">
    <source>
        <dbReference type="HAMAP-Rule" id="MF_01589"/>
    </source>
</evidence>
<proteinExistence type="inferred from homology"/>
<dbReference type="InterPro" id="IPR013217">
    <property type="entry name" value="Methyltransf_12"/>
</dbReference>
<dbReference type="GO" id="GO:0032259">
    <property type="term" value="P:methylation"/>
    <property type="evidence" value="ECO:0007669"/>
    <property type="project" value="UniProtKB-KW"/>
</dbReference>
<dbReference type="InterPro" id="IPR029063">
    <property type="entry name" value="SAM-dependent_MTases_sf"/>
</dbReference>
<dbReference type="GO" id="GO:0002098">
    <property type="term" value="P:tRNA wobble uridine modification"/>
    <property type="evidence" value="ECO:0007669"/>
    <property type="project" value="InterPro"/>
</dbReference>
<dbReference type="EMBL" id="FNXB01000024">
    <property type="protein sequence ID" value="SEI07434.1"/>
    <property type="molecule type" value="Genomic_DNA"/>
</dbReference>
<comment type="subunit">
    <text evidence="3">Homodimer.</text>
</comment>
<dbReference type="PANTHER" id="PTHR43861:SF2">
    <property type="entry name" value="CARBOXY-S-ADENOSYL-L-METHIONINE SYNTHASE"/>
    <property type="match status" value="1"/>
</dbReference>
<evidence type="ECO:0000313" key="6">
    <source>
        <dbReference type="EMBL" id="SEI07434.1"/>
    </source>
</evidence>
<evidence type="ECO:0000256" key="1">
    <source>
        <dbReference type="ARBA" id="ARBA00022679"/>
    </source>
</evidence>
<organism evidence="6 8">
    <name type="scientific">Rhizobium tibeticum</name>
    <dbReference type="NCBI Taxonomy" id="501024"/>
    <lineage>
        <taxon>Bacteria</taxon>
        <taxon>Pseudomonadati</taxon>
        <taxon>Pseudomonadota</taxon>
        <taxon>Alphaproteobacteria</taxon>
        <taxon>Hyphomicrobiales</taxon>
        <taxon>Rhizobiaceae</taxon>
        <taxon>Rhizobium/Agrobacterium group</taxon>
        <taxon>Rhizobium</taxon>
    </lineage>
</organism>
<comment type="similarity">
    <text evidence="3">Belongs to the class I-like SAM-binding methyltransferase superfamily. Cx-SAM synthase family.</text>
</comment>
<reference evidence="6" key="2">
    <citation type="submission" date="2016-10" db="EMBL/GenBank/DDBJ databases">
        <authorList>
            <person name="de Groot N.N."/>
        </authorList>
    </citation>
    <scope>NUCLEOTIDE SEQUENCE [LARGE SCALE GENOMIC DNA]</scope>
    <source>
        <strain evidence="6">CCBAU85039</strain>
    </source>
</reference>
<name>A0A1H8RC90_9HYPH</name>
<gene>
    <name evidence="3 6" type="primary">cmoA</name>
    <name evidence="6" type="ORF">RTCCBAU85039_4246</name>
    <name evidence="7" type="ORF">SAMN05216228_102137</name>
</gene>
<evidence type="ECO:0000256" key="4">
    <source>
        <dbReference type="PIRSR" id="PIRSR006325-1"/>
    </source>
</evidence>
<dbReference type="Gene3D" id="3.40.50.150">
    <property type="entry name" value="Vaccinia Virus protein VP39"/>
    <property type="match status" value="1"/>
</dbReference>
<feature type="binding site" evidence="3">
    <location>
        <begin position="127"/>
        <end position="128"/>
    </location>
    <ligand>
        <name>S-adenosyl-L-methionine</name>
        <dbReference type="ChEBI" id="CHEBI:59789"/>
    </ligand>
</feature>
<dbReference type="SUPFAM" id="SSF53335">
    <property type="entry name" value="S-adenosyl-L-methionine-dependent methyltransferases"/>
    <property type="match status" value="1"/>
</dbReference>
<sequence>MAESPVRLQLRAERRDEVFAQQDQPIGDFTFNAKVADVFDDMVSRSVPYYEEMQRMVCELAQDYAKPKTNLYDIGCSTATTLLTLDRVIDPTVNFIGVDNAPDMLEKAAQKIQHADTQRPMDLKVVDLHQGLYMENASVVTMLLTLQFIRPLFRERVMRMIFSGLNDQGCLLLVEKLTSEDTAFNRLFIQHYYDFKRRNGYSEIEISQKREALENVLIPYRLEENMQLLKEVGFRSVEVFFRWYNFCGIVAVK</sequence>
<comment type="function">
    <text evidence="3">Catalyzes the conversion of S-adenosyl-L-methionine (SAM) to carboxy-S-adenosyl-L-methionine (Cx-SAM).</text>
</comment>
<dbReference type="PIRSF" id="PIRSF006325">
    <property type="entry name" value="MeTrfase_bac"/>
    <property type="match status" value="1"/>
</dbReference>
<evidence type="ECO:0000256" key="2">
    <source>
        <dbReference type="ARBA" id="ARBA00022691"/>
    </source>
</evidence>
<reference evidence="7 9" key="3">
    <citation type="submission" date="2016-10" db="EMBL/GenBank/DDBJ databases">
        <authorList>
            <person name="Varghese N."/>
            <person name="Submissions S."/>
        </authorList>
    </citation>
    <scope>NUCLEOTIDE SEQUENCE [LARGE SCALE GENOMIC DNA]</scope>
    <source>
        <strain evidence="7 9">CGMCC 1.7071</strain>
    </source>
</reference>
<dbReference type="OrthoDB" id="9779941at2"/>
<comment type="caution">
    <text evidence="3">Lacks conserved residue(s) required for the propagation of feature annotation.</text>
</comment>
<keyword evidence="6" id="KW-0489">Methyltransferase</keyword>
<evidence type="ECO:0000313" key="8">
    <source>
        <dbReference type="Proteomes" id="UP000183063"/>
    </source>
</evidence>
<feature type="binding site" evidence="3 4">
    <location>
        <begin position="99"/>
        <end position="100"/>
    </location>
    <ligand>
        <name>S-adenosyl-L-methionine</name>
        <dbReference type="ChEBI" id="CHEBI:59789"/>
    </ligand>
</feature>
<keyword evidence="9" id="KW-1185">Reference proteome</keyword>
<dbReference type="Proteomes" id="UP000198939">
    <property type="component" value="Unassembled WGS sequence"/>
</dbReference>
<dbReference type="Pfam" id="PF08242">
    <property type="entry name" value="Methyltransf_12"/>
    <property type="match status" value="1"/>
</dbReference>
<evidence type="ECO:0000259" key="5">
    <source>
        <dbReference type="Pfam" id="PF08242"/>
    </source>
</evidence>
<keyword evidence="1 3" id="KW-0808">Transferase</keyword>
<dbReference type="STRING" id="501024.RTCCBAU85039_4246"/>
<dbReference type="NCBIfam" id="TIGR00740">
    <property type="entry name" value="carboxy-S-adenosyl-L-methionine synthase CmoA"/>
    <property type="match status" value="1"/>
</dbReference>
<feature type="binding site" evidence="3 4">
    <location>
        <begin position="75"/>
        <end position="77"/>
    </location>
    <ligand>
        <name>S-adenosyl-L-methionine</name>
        <dbReference type="ChEBI" id="CHEBI:59789"/>
    </ligand>
</feature>
<comment type="catalytic activity">
    <reaction evidence="3">
        <text>prephenate + S-adenosyl-L-methionine = carboxy-S-adenosyl-L-methionine + 3-phenylpyruvate + H2O</text>
        <dbReference type="Rhea" id="RHEA:51692"/>
        <dbReference type="ChEBI" id="CHEBI:15377"/>
        <dbReference type="ChEBI" id="CHEBI:18005"/>
        <dbReference type="ChEBI" id="CHEBI:29934"/>
        <dbReference type="ChEBI" id="CHEBI:59789"/>
        <dbReference type="ChEBI" id="CHEBI:134278"/>
    </reaction>
</comment>